<organism evidence="4 5">
    <name type="scientific">Branchiostoma floridae</name>
    <name type="common">Florida lancelet</name>
    <name type="synonym">Amphioxus</name>
    <dbReference type="NCBI Taxonomy" id="7739"/>
    <lineage>
        <taxon>Eukaryota</taxon>
        <taxon>Metazoa</taxon>
        <taxon>Chordata</taxon>
        <taxon>Cephalochordata</taxon>
        <taxon>Leptocardii</taxon>
        <taxon>Amphioxiformes</taxon>
        <taxon>Branchiostomatidae</taxon>
        <taxon>Branchiostoma</taxon>
    </lineage>
</organism>
<dbReference type="Pfam" id="PF13385">
    <property type="entry name" value="Laminin_G_3"/>
    <property type="match status" value="2"/>
</dbReference>
<dbReference type="Pfam" id="PF00059">
    <property type="entry name" value="Lectin_C"/>
    <property type="match status" value="2"/>
</dbReference>
<dbReference type="PROSITE" id="PS50041">
    <property type="entry name" value="C_TYPE_LECTIN_2"/>
    <property type="match status" value="2"/>
</dbReference>
<dbReference type="SUPFAM" id="SSF49265">
    <property type="entry name" value="Fibronectin type III"/>
    <property type="match status" value="1"/>
</dbReference>
<dbReference type="InterPro" id="IPR018378">
    <property type="entry name" value="C-type_lectin_CS"/>
</dbReference>
<sequence>MVEVTGLDSGCEYELTVLTLSGEKKRQAVSLKQTTWPESPQNFRVSLIAEYSLTVVWDPPSSGLFSQYIVSIMPEHGTNPEVSLTPLDERTVTFEILHTNTQYNVTLRVLSGTQDGNPLTISATTKMYYHFPMDERVAGGIAGRYVHAPLTVFGDVNLVKGWENSAASFRIGQGRMESERGSTMSQCIASETFCDSGYSTYFWFNPGKTSSFSTVPGDGIDLLGIGLDNNAAHPGFLFTTPSASRKTFRLQMTVDHTMYQAFVTLPDDWWSHISFGRTGNGKAVIGVNGIEVADVTSTSVGEVNVETDSWLFIGPTGEQPISSTVGFDQIIFYERWIPPEHLLSEIEHKLQIEKPNESHQNGDLTCRAIGNVTTTTAGQHMLGTTGYLNCGNKYMSCVGSTVYCARGFSLAFWLKVQCDGDASSRTIISNMGQWSPVTSRGVRLVYQPGRQELVLTMASREGNVYEAKANITLGTWTEIRVVGSDEGATLIVGSIEAAGVEIASFGQLTYDMETTLMIGRDERECPVSDYVSFNGICYKHFAEEKTYAEARQTCASDGGLLAMPKDSATNAFIFDLGGENHWLGLTDVDSEGQWVFEDGQTLASSGYTNWKVNQPSNDLGAEHCAQFIPPSDEWNDVPCDRTYGFVCQISGCQNDYSYLSHTGRCYRAYDTEKTFDEALATCEAEAGTLALPRDDITNDFLVALKNAVNVDMGFYFGLDRRGGAWTYVDGGALGYTNWGAGEPNVGSEECGGFFPATFSTTHLRDKWNDAPCSDKHGFICESVKGAELVGLWPLNVESGASDVTGNGNDAVARGTLLAPGPFGDTDGAFLFSGTVGSYLDIPNNGRLDVRYSHTVLAHIYPTGAAGPIFSYITNGNDWGVHFFQTGPQELTHRVVGRNRNNDSPFLIVNVLNQNTWNYVGGSYNSVTGMASVWNNAQLVNEIYAGVAEVKTQYPIRVAMKDGDGRIFAGRIACLQLYNYAMTPGQIEAARYKCKTSVVPRRVGFWPLNAEHLADDISGGGNHGVAVGTTLTEGPDGEAQSAFNFAGNSQSYIEIPNNGELDVKRSFTVLLFAYHLGGSSMLDYRSPGRGTHIWIWPDRQLFTDIQAASNRAFQSTSNLPQGQWMFLGVTYDYATGQVQLWKDGINIGSTNFGQLEHSTANPIRLADSRAHSVPFNGK</sequence>
<evidence type="ECO:0000313" key="5">
    <source>
        <dbReference type="RefSeq" id="XP_035692634.1"/>
    </source>
</evidence>
<accession>A0A9J7M1W2</accession>
<keyword evidence="1" id="KW-1015">Disulfide bond</keyword>
<dbReference type="KEGG" id="bfo:118427106"/>
<dbReference type="InterPro" id="IPR016187">
    <property type="entry name" value="CTDL_fold"/>
</dbReference>
<dbReference type="Gene3D" id="3.10.100.10">
    <property type="entry name" value="Mannose-Binding Protein A, subunit A"/>
    <property type="match status" value="2"/>
</dbReference>
<dbReference type="SMART" id="SM00034">
    <property type="entry name" value="CLECT"/>
    <property type="match status" value="2"/>
</dbReference>
<evidence type="ECO:0000259" key="3">
    <source>
        <dbReference type="PROSITE" id="PS50853"/>
    </source>
</evidence>
<dbReference type="SUPFAM" id="SSF49899">
    <property type="entry name" value="Concanavalin A-like lectins/glucanases"/>
    <property type="match status" value="4"/>
</dbReference>
<dbReference type="PROSITE" id="PS50853">
    <property type="entry name" value="FN3"/>
    <property type="match status" value="1"/>
</dbReference>
<protein>
    <submittedName>
        <fullName evidence="5">Uncharacterized protein LOC118427106</fullName>
    </submittedName>
</protein>
<dbReference type="PANTHER" id="PTHR47635:SF2">
    <property type="entry name" value="LAMG-LIKE JELLYROLL FOLD DOMAIN-CONTAINING PROTEIN"/>
    <property type="match status" value="1"/>
</dbReference>
<dbReference type="PROSITE" id="PS00615">
    <property type="entry name" value="C_TYPE_LECTIN_1"/>
    <property type="match status" value="1"/>
</dbReference>
<proteinExistence type="predicted"/>
<dbReference type="InterPro" id="IPR013783">
    <property type="entry name" value="Ig-like_fold"/>
</dbReference>
<name>A0A9J7M1W2_BRAFL</name>
<feature type="domain" description="C-type lectin" evidence="2">
    <location>
        <begin position="661"/>
        <end position="781"/>
    </location>
</feature>
<dbReference type="InterPro" id="IPR001304">
    <property type="entry name" value="C-type_lectin-like"/>
</dbReference>
<dbReference type="OrthoDB" id="7773875at2759"/>
<feature type="domain" description="C-type lectin" evidence="2">
    <location>
        <begin position="533"/>
        <end position="648"/>
    </location>
</feature>
<gene>
    <name evidence="5" type="primary">LOC118427106</name>
</gene>
<evidence type="ECO:0000259" key="2">
    <source>
        <dbReference type="PROSITE" id="PS50041"/>
    </source>
</evidence>
<dbReference type="CDD" id="cd00037">
    <property type="entry name" value="CLECT"/>
    <property type="match status" value="2"/>
</dbReference>
<feature type="domain" description="Fibronectin type-III" evidence="3">
    <location>
        <begin position="39"/>
        <end position="130"/>
    </location>
</feature>
<dbReference type="Pfam" id="PF00041">
    <property type="entry name" value="fn3"/>
    <property type="match status" value="1"/>
</dbReference>
<dbReference type="Gene3D" id="2.60.120.200">
    <property type="match status" value="4"/>
</dbReference>
<evidence type="ECO:0000313" key="4">
    <source>
        <dbReference type="Proteomes" id="UP000001554"/>
    </source>
</evidence>
<dbReference type="RefSeq" id="XP_035692634.1">
    <property type="nucleotide sequence ID" value="XM_035836741.1"/>
</dbReference>
<dbReference type="AlphaFoldDB" id="A0A9J7M1W2"/>
<dbReference type="PANTHER" id="PTHR47635">
    <property type="entry name" value="CUB DOMAIN-CONTAINING PROTEIN"/>
    <property type="match status" value="1"/>
</dbReference>
<dbReference type="InterPro" id="IPR016186">
    <property type="entry name" value="C-type_lectin-like/link_sf"/>
</dbReference>
<dbReference type="SMART" id="SM00060">
    <property type="entry name" value="FN3"/>
    <property type="match status" value="1"/>
</dbReference>
<dbReference type="SUPFAM" id="SSF56436">
    <property type="entry name" value="C-type lectin-like"/>
    <property type="match status" value="2"/>
</dbReference>
<dbReference type="Gene3D" id="2.60.40.10">
    <property type="entry name" value="Immunoglobulins"/>
    <property type="match status" value="1"/>
</dbReference>
<dbReference type="InterPro" id="IPR036116">
    <property type="entry name" value="FN3_sf"/>
</dbReference>
<evidence type="ECO:0000256" key="1">
    <source>
        <dbReference type="ARBA" id="ARBA00023157"/>
    </source>
</evidence>
<reference evidence="5" key="2">
    <citation type="submission" date="2025-08" db="UniProtKB">
        <authorList>
            <consortium name="RefSeq"/>
        </authorList>
    </citation>
    <scope>IDENTIFICATION</scope>
    <source>
        <strain evidence="5">S238N-H82</strain>
        <tissue evidence="5">Testes</tissue>
    </source>
</reference>
<dbReference type="InterPro" id="IPR003961">
    <property type="entry name" value="FN3_dom"/>
</dbReference>
<reference evidence="4" key="1">
    <citation type="journal article" date="2020" name="Nat. Ecol. Evol.">
        <title>Deeply conserved synteny resolves early events in vertebrate evolution.</title>
        <authorList>
            <person name="Simakov O."/>
            <person name="Marletaz F."/>
            <person name="Yue J.X."/>
            <person name="O'Connell B."/>
            <person name="Jenkins J."/>
            <person name="Brandt A."/>
            <person name="Calef R."/>
            <person name="Tung C.H."/>
            <person name="Huang T.K."/>
            <person name="Schmutz J."/>
            <person name="Satoh N."/>
            <person name="Yu J.K."/>
            <person name="Putnam N.H."/>
            <person name="Green R.E."/>
            <person name="Rokhsar D.S."/>
        </authorList>
    </citation>
    <scope>NUCLEOTIDE SEQUENCE [LARGE SCALE GENOMIC DNA]</scope>
    <source>
        <strain evidence="4">S238N-H82</strain>
    </source>
</reference>
<dbReference type="Proteomes" id="UP000001554">
    <property type="component" value="Chromosome 12"/>
</dbReference>
<dbReference type="InterPro" id="IPR013320">
    <property type="entry name" value="ConA-like_dom_sf"/>
</dbReference>
<dbReference type="CDD" id="cd00063">
    <property type="entry name" value="FN3"/>
    <property type="match status" value="1"/>
</dbReference>
<dbReference type="GeneID" id="118427106"/>
<keyword evidence="4" id="KW-1185">Reference proteome</keyword>